<dbReference type="GO" id="GO:0051536">
    <property type="term" value="F:iron-sulfur cluster binding"/>
    <property type="evidence" value="ECO:0007669"/>
    <property type="project" value="InterPro"/>
</dbReference>
<dbReference type="GO" id="GO:0046718">
    <property type="term" value="P:symbiont entry into host cell"/>
    <property type="evidence" value="ECO:0007669"/>
    <property type="project" value="InterPro"/>
</dbReference>
<reference evidence="1 2" key="1">
    <citation type="submission" date="2018-06" db="EMBL/GenBank/DDBJ databases">
        <title>Freshwater and sediment microbial communities from various areas in North America, analyzing microbe dynamics in response to fracking.</title>
        <authorList>
            <person name="Lamendella R."/>
        </authorList>
    </citation>
    <scope>NUCLEOTIDE SEQUENCE [LARGE SCALE GENOMIC DNA]</scope>
    <source>
        <strain evidence="1 2">99A</strain>
    </source>
</reference>
<dbReference type="AlphaFoldDB" id="A0A329E7H2"/>
<sequence>MILEDVQKLTPGNLITLYELDMTELGGDTQRFHNYDHSIIYWQGNAFYYWAIEASGFERTGEAQQPNPSLTVGNIGEDGAGNKVTGAITALCLAFDDLVGSKLIRHRTFAKYLDAENFGGVNPTADPDEHFPVETWIVSQKERETPEAISFVLASPLSLDGVELPRRQVIANVCGWLVLNDEGYGGYRGAGCGYTGSNYFDKDGNPVADPSLDKCGGRVSDCKKRFGANKPLSYGSFPSADRLS</sequence>
<dbReference type="RefSeq" id="WP_112404072.1">
    <property type="nucleotide sequence ID" value="NZ_QLTR01000014.1"/>
</dbReference>
<dbReference type="EMBL" id="QLTR01000014">
    <property type="protein sequence ID" value="RAS62625.1"/>
    <property type="molecule type" value="Genomic_DNA"/>
</dbReference>
<protein>
    <submittedName>
        <fullName evidence="1">Lambda family phage minor tail protein L</fullName>
    </submittedName>
</protein>
<dbReference type="Pfam" id="PF05100">
    <property type="entry name" value="Phage_tail_L"/>
    <property type="match status" value="1"/>
</dbReference>
<dbReference type="NCBIfam" id="TIGR01600">
    <property type="entry name" value="phage_tail_L"/>
    <property type="match status" value="1"/>
</dbReference>
<proteinExistence type="predicted"/>
<dbReference type="GO" id="GO:0030430">
    <property type="term" value="C:host cell cytoplasm"/>
    <property type="evidence" value="ECO:0007669"/>
    <property type="project" value="InterPro"/>
</dbReference>
<comment type="caution">
    <text evidence="1">The sequence shown here is derived from an EMBL/GenBank/DDBJ whole genome shotgun (WGS) entry which is preliminary data.</text>
</comment>
<dbReference type="InterPro" id="IPR006487">
    <property type="entry name" value="Phage_lambda_L"/>
</dbReference>
<accession>A0A329E7H2</accession>
<dbReference type="Proteomes" id="UP000248729">
    <property type="component" value="Unassembled WGS sequence"/>
</dbReference>
<name>A0A329E7H2_VIBDI</name>
<evidence type="ECO:0000313" key="1">
    <source>
        <dbReference type="EMBL" id="RAS62625.1"/>
    </source>
</evidence>
<organism evidence="1 2">
    <name type="scientific">Vibrio diazotrophicus</name>
    <dbReference type="NCBI Taxonomy" id="685"/>
    <lineage>
        <taxon>Bacteria</taxon>
        <taxon>Pseudomonadati</taxon>
        <taxon>Pseudomonadota</taxon>
        <taxon>Gammaproteobacteria</taxon>
        <taxon>Vibrionales</taxon>
        <taxon>Vibrionaceae</taxon>
        <taxon>Vibrio</taxon>
    </lineage>
</organism>
<gene>
    <name evidence="1" type="ORF">DET48_11419</name>
</gene>
<evidence type="ECO:0000313" key="2">
    <source>
        <dbReference type="Proteomes" id="UP000248729"/>
    </source>
</evidence>